<dbReference type="GO" id="GO:0006355">
    <property type="term" value="P:regulation of DNA-templated transcription"/>
    <property type="evidence" value="ECO:0007669"/>
    <property type="project" value="InterPro"/>
</dbReference>
<protein>
    <submittedName>
        <fullName evidence="5">Global nitrogen transcriptional regulator</fullName>
    </submittedName>
</protein>
<evidence type="ECO:0000259" key="4">
    <source>
        <dbReference type="PROSITE" id="PS51063"/>
    </source>
</evidence>
<dbReference type="InterPro" id="IPR000595">
    <property type="entry name" value="cNMP-bd_dom"/>
</dbReference>
<keyword evidence="1" id="KW-0805">Transcription regulation</keyword>
<feature type="domain" description="HTH crp-type" evidence="4">
    <location>
        <begin position="135"/>
        <end position="208"/>
    </location>
</feature>
<keyword evidence="5" id="KW-0934">Plastid</keyword>
<dbReference type="SUPFAM" id="SSF51206">
    <property type="entry name" value="cAMP-binding domain-like"/>
    <property type="match status" value="1"/>
</dbReference>
<dbReference type="GO" id="GO:0003677">
    <property type="term" value="F:DNA binding"/>
    <property type="evidence" value="ECO:0007669"/>
    <property type="project" value="UniProtKB-KW"/>
</dbReference>
<dbReference type="InterPro" id="IPR012318">
    <property type="entry name" value="HTH_CRP"/>
</dbReference>
<name>A0A1C9CBS1_9FLOR</name>
<dbReference type="EMBL" id="KX284716">
    <property type="protein sequence ID" value="AOM65826.1"/>
    <property type="molecule type" value="Genomic_DNA"/>
</dbReference>
<sequence length="216" mass="25277">MISILRRWCYLLSFQKVCFNIHKMCPGDYILVRAEDIHKMYLITQGAVKFSKIFTDTSTLTLAILRENDLITIIKTQNYYYYSAEALSFTLILSYNYDKILQKSNQFSTLHSELVLAYHRYIQKVYKIIQVLSHRDKINRLINLLLILCQQFGIVTRFGIVINLVMTHNTLAIIIGSSRITITKILNSFQKTQVISVYHNKLLIHDPISLSLFKYL</sequence>
<dbReference type="PROSITE" id="PS51063">
    <property type="entry name" value="HTH_CRP_2"/>
    <property type="match status" value="1"/>
</dbReference>
<dbReference type="RefSeq" id="YP_009296686.1">
    <property type="nucleotide sequence ID" value="NC_031172.1"/>
</dbReference>
<dbReference type="SMART" id="SM00419">
    <property type="entry name" value="HTH_CRP"/>
    <property type="match status" value="1"/>
</dbReference>
<dbReference type="Gene3D" id="1.10.10.10">
    <property type="entry name" value="Winged helix-like DNA-binding domain superfamily/Winged helix DNA-binding domain"/>
    <property type="match status" value="1"/>
</dbReference>
<keyword evidence="2" id="KW-0238">DNA-binding</keyword>
<dbReference type="InterPro" id="IPR036388">
    <property type="entry name" value="WH-like_DNA-bd_sf"/>
</dbReference>
<dbReference type="Pfam" id="PF13545">
    <property type="entry name" value="HTH_Crp_2"/>
    <property type="match status" value="1"/>
</dbReference>
<dbReference type="AlphaFoldDB" id="A0A1C9CBS1"/>
<evidence type="ECO:0000256" key="2">
    <source>
        <dbReference type="ARBA" id="ARBA00023125"/>
    </source>
</evidence>
<dbReference type="InterPro" id="IPR018490">
    <property type="entry name" value="cNMP-bd_dom_sf"/>
</dbReference>
<evidence type="ECO:0000313" key="5">
    <source>
        <dbReference type="EMBL" id="AOM65826.1"/>
    </source>
</evidence>
<dbReference type="Pfam" id="PF00027">
    <property type="entry name" value="cNMP_binding"/>
    <property type="match status" value="1"/>
</dbReference>
<organism evidence="5">
    <name type="scientific">Apophlaea sinclairii</name>
    <dbReference type="NCBI Taxonomy" id="212746"/>
    <lineage>
        <taxon>Eukaryota</taxon>
        <taxon>Rhodophyta</taxon>
        <taxon>Florideophyceae</taxon>
        <taxon>Hildenbrandiophycidae</taxon>
        <taxon>Hildenbrandiales</taxon>
        <taxon>Hildenbrandiaceae</taxon>
        <taxon>Apophlaea</taxon>
    </lineage>
</organism>
<accession>A0A1C9CBS1</accession>
<proteinExistence type="predicted"/>
<dbReference type="SUPFAM" id="SSF46785">
    <property type="entry name" value="Winged helix' DNA-binding domain"/>
    <property type="match status" value="1"/>
</dbReference>
<keyword evidence="3" id="KW-0804">Transcription</keyword>
<evidence type="ECO:0000256" key="3">
    <source>
        <dbReference type="ARBA" id="ARBA00023163"/>
    </source>
</evidence>
<dbReference type="GeneID" id="29073062"/>
<gene>
    <name evidence="5" type="primary">ntcA</name>
    <name evidence="5" type="ORF">Apop_136</name>
</gene>
<geneLocation type="plastid" evidence="5"/>
<evidence type="ECO:0000256" key="1">
    <source>
        <dbReference type="ARBA" id="ARBA00023015"/>
    </source>
</evidence>
<dbReference type="InterPro" id="IPR014710">
    <property type="entry name" value="RmlC-like_jellyroll"/>
</dbReference>
<dbReference type="Gene3D" id="2.60.120.10">
    <property type="entry name" value="Jelly Rolls"/>
    <property type="match status" value="1"/>
</dbReference>
<dbReference type="InterPro" id="IPR036390">
    <property type="entry name" value="WH_DNA-bd_sf"/>
</dbReference>
<reference evidence="5" key="1">
    <citation type="journal article" date="2016" name="BMC Biol.">
        <title>Parallel evolution of highly conserved plastid genome architecture in red seaweeds and seed plants.</title>
        <authorList>
            <person name="Lee J."/>
            <person name="Cho C.H."/>
            <person name="Park S.I."/>
            <person name="Choi J.W."/>
            <person name="Song H.S."/>
            <person name="West J.A."/>
            <person name="Bhattacharya D."/>
            <person name="Yoon H.S."/>
        </authorList>
    </citation>
    <scope>NUCLEOTIDE SEQUENCE</scope>
</reference>